<feature type="domain" description="Alanine racemase C-terminal" evidence="7">
    <location>
        <begin position="135"/>
        <end position="261"/>
    </location>
</feature>
<evidence type="ECO:0000256" key="6">
    <source>
        <dbReference type="PIRSR" id="PIRSR600821-52"/>
    </source>
</evidence>
<accession>A0A850PG62</accession>
<dbReference type="InterPro" id="IPR029066">
    <property type="entry name" value="PLP-binding_barrel"/>
</dbReference>
<dbReference type="InterPro" id="IPR009006">
    <property type="entry name" value="Ala_racemase/Decarboxylase_C"/>
</dbReference>
<dbReference type="InterPro" id="IPR001608">
    <property type="entry name" value="Ala_racemase_N"/>
</dbReference>
<dbReference type="Gene3D" id="3.20.20.10">
    <property type="entry name" value="Alanine racemase"/>
    <property type="match status" value="1"/>
</dbReference>
<dbReference type="Gene3D" id="2.40.37.10">
    <property type="entry name" value="Lyase, Ornithine Decarboxylase, Chain A, domain 1"/>
    <property type="match status" value="1"/>
</dbReference>
<dbReference type="PANTHER" id="PTHR30511">
    <property type="entry name" value="ALANINE RACEMASE"/>
    <property type="match status" value="1"/>
</dbReference>
<evidence type="ECO:0000256" key="2">
    <source>
        <dbReference type="ARBA" id="ARBA00001933"/>
    </source>
</evidence>
<name>A0A850PG62_9PROT</name>
<dbReference type="Pfam" id="PF00842">
    <property type="entry name" value="Ala_racemase_C"/>
    <property type="match status" value="1"/>
</dbReference>
<organism evidence="8 9">
    <name type="scientific">Ameyamaea chiangmaiensis</name>
    <dbReference type="NCBI Taxonomy" id="442969"/>
    <lineage>
        <taxon>Bacteria</taxon>
        <taxon>Pseudomonadati</taxon>
        <taxon>Pseudomonadota</taxon>
        <taxon>Alphaproteobacteria</taxon>
        <taxon>Acetobacterales</taxon>
        <taxon>Acetobacteraceae</taxon>
        <taxon>Ameyamaea</taxon>
    </lineage>
</organism>
<comment type="cofactor">
    <cofactor evidence="2">
        <name>pyridoxal 5'-phosphate</name>
        <dbReference type="ChEBI" id="CHEBI:597326"/>
    </cofactor>
</comment>
<feature type="binding site" evidence="6">
    <location>
        <position position="34"/>
    </location>
    <ligand>
        <name>substrate</name>
    </ligand>
</feature>
<dbReference type="GO" id="GO:0005829">
    <property type="term" value="C:cytosol"/>
    <property type="evidence" value="ECO:0007669"/>
    <property type="project" value="TreeGrafter"/>
</dbReference>
<dbReference type="RefSeq" id="WP_176614117.1">
    <property type="nucleotide sequence ID" value="NZ_JABXXR010000101.1"/>
</dbReference>
<evidence type="ECO:0000313" key="8">
    <source>
        <dbReference type="EMBL" id="NVN41206.1"/>
    </source>
</evidence>
<dbReference type="GO" id="GO:0008784">
    <property type="term" value="F:alanine racemase activity"/>
    <property type="evidence" value="ECO:0007669"/>
    <property type="project" value="UniProtKB-EC"/>
</dbReference>
<dbReference type="AlphaFoldDB" id="A0A850PG62"/>
<dbReference type="Proteomes" id="UP000585665">
    <property type="component" value="Unassembled WGS sequence"/>
</dbReference>
<comment type="catalytic activity">
    <reaction evidence="1">
        <text>L-alanine = D-alanine</text>
        <dbReference type="Rhea" id="RHEA:20249"/>
        <dbReference type="ChEBI" id="CHEBI:57416"/>
        <dbReference type="ChEBI" id="CHEBI:57972"/>
        <dbReference type="EC" id="5.1.1.1"/>
    </reaction>
</comment>
<reference evidence="8 9" key="1">
    <citation type="submission" date="2020-06" db="EMBL/GenBank/DDBJ databases">
        <title>Description of novel acetic acid bacteria.</title>
        <authorList>
            <person name="Sombolestani A."/>
        </authorList>
    </citation>
    <scope>NUCLEOTIDE SEQUENCE [LARGE SCALE GENOMIC DNA]</scope>
    <source>
        <strain evidence="8 9">LMG 27010</strain>
    </source>
</reference>
<dbReference type="GO" id="GO:0030170">
    <property type="term" value="F:pyridoxal phosphate binding"/>
    <property type="evidence" value="ECO:0007669"/>
    <property type="project" value="TreeGrafter"/>
</dbReference>
<dbReference type="InterPro" id="IPR000821">
    <property type="entry name" value="Ala_racemase"/>
</dbReference>
<sequence>VLNTRGQIARWREAARLAGHPLDTAVQIDSGMSRFGLSETDIQALADDPRALDGLSLSLVMSHLACADDPADPANAAQRDRFVTLADRLPRAPRSLAASSGIFLGDGFHFDLVRPGVALYGVAPNRVIDNPLASCVRLDAHVLQIREVGPGDGVGYGLSFRPGRPMRIGTIAVGYADGFARRGAAAGCAWFGDIRLPVLGRISMDSMSVDLSDIPERLLRDDMAVELIGPHRTIDDVAEAGGTIGYEILTSLGRRYHRVWHTA</sequence>
<dbReference type="SUPFAM" id="SSF51419">
    <property type="entry name" value="PLP-binding barrel"/>
    <property type="match status" value="1"/>
</dbReference>
<dbReference type="PRINTS" id="PR00992">
    <property type="entry name" value="ALARACEMASE"/>
</dbReference>
<dbReference type="InterPro" id="IPR011079">
    <property type="entry name" value="Ala_racemase_C"/>
</dbReference>
<gene>
    <name evidence="8" type="ORF">HUK82_11630</name>
</gene>
<dbReference type="Pfam" id="PF01168">
    <property type="entry name" value="Ala_racemase_N"/>
    <property type="match status" value="1"/>
</dbReference>
<dbReference type="SUPFAM" id="SSF50621">
    <property type="entry name" value="Alanine racemase C-terminal domain-like"/>
    <property type="match status" value="1"/>
</dbReference>
<evidence type="ECO:0000313" key="9">
    <source>
        <dbReference type="Proteomes" id="UP000585665"/>
    </source>
</evidence>
<feature type="binding site" evidence="6">
    <location>
        <position position="204"/>
    </location>
    <ligand>
        <name>substrate</name>
    </ligand>
</feature>
<comment type="caution">
    <text evidence="8">The sequence shown here is derived from an EMBL/GenBank/DDBJ whole genome shotgun (WGS) entry which is preliminary data.</text>
</comment>
<dbReference type="PANTHER" id="PTHR30511:SF0">
    <property type="entry name" value="ALANINE RACEMASE, CATABOLIC-RELATED"/>
    <property type="match status" value="1"/>
</dbReference>
<evidence type="ECO:0000256" key="5">
    <source>
        <dbReference type="ARBA" id="ARBA00023235"/>
    </source>
</evidence>
<feature type="non-terminal residue" evidence="8">
    <location>
        <position position="1"/>
    </location>
</feature>
<proteinExistence type="predicted"/>
<dbReference type="GO" id="GO:0030632">
    <property type="term" value="P:D-alanine biosynthetic process"/>
    <property type="evidence" value="ECO:0007669"/>
    <property type="project" value="TreeGrafter"/>
</dbReference>
<keyword evidence="9" id="KW-1185">Reference proteome</keyword>
<keyword evidence="5" id="KW-0413">Isomerase</keyword>
<evidence type="ECO:0000256" key="3">
    <source>
        <dbReference type="ARBA" id="ARBA00013089"/>
    </source>
</evidence>
<evidence type="ECO:0000256" key="1">
    <source>
        <dbReference type="ARBA" id="ARBA00000316"/>
    </source>
</evidence>
<dbReference type="SMART" id="SM01005">
    <property type="entry name" value="Ala_racemase_C"/>
    <property type="match status" value="1"/>
</dbReference>
<dbReference type="EMBL" id="JABXXR010000101">
    <property type="protein sequence ID" value="NVN41206.1"/>
    <property type="molecule type" value="Genomic_DNA"/>
</dbReference>
<keyword evidence="4" id="KW-0663">Pyridoxal phosphate</keyword>
<protein>
    <recommendedName>
        <fullName evidence="3">alanine racemase</fullName>
        <ecNumber evidence="3">5.1.1.1</ecNumber>
    </recommendedName>
</protein>
<evidence type="ECO:0000259" key="7">
    <source>
        <dbReference type="SMART" id="SM01005"/>
    </source>
</evidence>
<evidence type="ECO:0000256" key="4">
    <source>
        <dbReference type="ARBA" id="ARBA00022898"/>
    </source>
</evidence>
<dbReference type="EC" id="5.1.1.1" evidence="3"/>